<reference evidence="1" key="2">
    <citation type="journal article" date="2015" name="Data Brief">
        <title>Shoot transcriptome of the giant reed, Arundo donax.</title>
        <authorList>
            <person name="Barrero R.A."/>
            <person name="Guerrero F.D."/>
            <person name="Moolhuijzen P."/>
            <person name="Goolsby J.A."/>
            <person name="Tidwell J."/>
            <person name="Bellgard S.E."/>
            <person name="Bellgard M.I."/>
        </authorList>
    </citation>
    <scope>NUCLEOTIDE SEQUENCE</scope>
    <source>
        <tissue evidence="1">Shoot tissue taken approximately 20 cm above the soil surface</tissue>
    </source>
</reference>
<proteinExistence type="predicted"/>
<protein>
    <submittedName>
        <fullName evidence="1">Uncharacterized protein</fullName>
    </submittedName>
</protein>
<sequence>MEPPNGIEGGAVRCVRTTSMRRKRQAERRLYACRLFICVSICV</sequence>
<evidence type="ECO:0000313" key="1">
    <source>
        <dbReference type="EMBL" id="JAE06734.1"/>
    </source>
</evidence>
<dbReference type="AlphaFoldDB" id="A0A0A9F6A4"/>
<dbReference type="EMBL" id="GBRH01191162">
    <property type="protein sequence ID" value="JAE06734.1"/>
    <property type="molecule type" value="Transcribed_RNA"/>
</dbReference>
<accession>A0A0A9F6A4</accession>
<organism evidence="1">
    <name type="scientific">Arundo donax</name>
    <name type="common">Giant reed</name>
    <name type="synonym">Donax arundinaceus</name>
    <dbReference type="NCBI Taxonomy" id="35708"/>
    <lineage>
        <taxon>Eukaryota</taxon>
        <taxon>Viridiplantae</taxon>
        <taxon>Streptophyta</taxon>
        <taxon>Embryophyta</taxon>
        <taxon>Tracheophyta</taxon>
        <taxon>Spermatophyta</taxon>
        <taxon>Magnoliopsida</taxon>
        <taxon>Liliopsida</taxon>
        <taxon>Poales</taxon>
        <taxon>Poaceae</taxon>
        <taxon>PACMAD clade</taxon>
        <taxon>Arundinoideae</taxon>
        <taxon>Arundineae</taxon>
        <taxon>Arundo</taxon>
    </lineage>
</organism>
<reference evidence="1" key="1">
    <citation type="submission" date="2014-09" db="EMBL/GenBank/DDBJ databases">
        <authorList>
            <person name="Magalhaes I.L.F."/>
            <person name="Oliveira U."/>
            <person name="Santos F.R."/>
            <person name="Vidigal T.H.D.A."/>
            <person name="Brescovit A.D."/>
            <person name="Santos A.J."/>
        </authorList>
    </citation>
    <scope>NUCLEOTIDE SEQUENCE</scope>
    <source>
        <tissue evidence="1">Shoot tissue taken approximately 20 cm above the soil surface</tissue>
    </source>
</reference>
<name>A0A0A9F6A4_ARUDO</name>